<dbReference type="Proteomes" id="UP001476798">
    <property type="component" value="Unassembled WGS sequence"/>
</dbReference>
<keyword evidence="2" id="KW-1185">Reference proteome</keyword>
<protein>
    <submittedName>
        <fullName evidence="1">Importin-11</fullName>
    </submittedName>
</protein>
<name>A0ABV0MW60_9TELE</name>
<sequence>FFCISAGPTNAEDPVQLLMKDAVYNAVGLAAYELFDNVDFDQWFKNQLLGELQVSHHRYVGRISGILFKALTISV</sequence>
<organism evidence="1 2">
    <name type="scientific">Goodea atripinnis</name>
    <dbReference type="NCBI Taxonomy" id="208336"/>
    <lineage>
        <taxon>Eukaryota</taxon>
        <taxon>Metazoa</taxon>
        <taxon>Chordata</taxon>
        <taxon>Craniata</taxon>
        <taxon>Vertebrata</taxon>
        <taxon>Euteleostomi</taxon>
        <taxon>Actinopterygii</taxon>
        <taxon>Neopterygii</taxon>
        <taxon>Teleostei</taxon>
        <taxon>Neoteleostei</taxon>
        <taxon>Acanthomorphata</taxon>
        <taxon>Ovalentaria</taxon>
        <taxon>Atherinomorphae</taxon>
        <taxon>Cyprinodontiformes</taxon>
        <taxon>Goodeidae</taxon>
        <taxon>Goodea</taxon>
    </lineage>
</organism>
<gene>
    <name evidence="1" type="primary">IPO11_2</name>
    <name evidence="1" type="ORF">GOODEAATRI_028647</name>
</gene>
<evidence type="ECO:0000313" key="1">
    <source>
        <dbReference type="EMBL" id="MEQ2163297.1"/>
    </source>
</evidence>
<reference evidence="1 2" key="1">
    <citation type="submission" date="2021-06" db="EMBL/GenBank/DDBJ databases">
        <authorList>
            <person name="Palmer J.M."/>
        </authorList>
    </citation>
    <scope>NUCLEOTIDE SEQUENCE [LARGE SCALE GENOMIC DNA]</scope>
    <source>
        <strain evidence="1 2">GA_2019</strain>
        <tissue evidence="1">Muscle</tissue>
    </source>
</reference>
<evidence type="ECO:0000313" key="2">
    <source>
        <dbReference type="Proteomes" id="UP001476798"/>
    </source>
</evidence>
<comment type="caution">
    <text evidence="1">The sequence shown here is derived from an EMBL/GenBank/DDBJ whole genome shotgun (WGS) entry which is preliminary data.</text>
</comment>
<accession>A0ABV0MW60</accession>
<feature type="non-terminal residue" evidence="1">
    <location>
        <position position="1"/>
    </location>
</feature>
<proteinExistence type="predicted"/>
<dbReference type="EMBL" id="JAHRIO010014024">
    <property type="protein sequence ID" value="MEQ2163297.1"/>
    <property type="molecule type" value="Genomic_DNA"/>
</dbReference>